<dbReference type="InterPro" id="IPR050833">
    <property type="entry name" value="Poly_Biosynth_Transport"/>
</dbReference>
<name>A0ABT0EE51_9PSED</name>
<evidence type="ECO:0000256" key="4">
    <source>
        <dbReference type="ARBA" id="ARBA00022989"/>
    </source>
</evidence>
<feature type="transmembrane region" description="Helical" evidence="6">
    <location>
        <begin position="12"/>
        <end position="34"/>
    </location>
</feature>
<comment type="subcellular location">
    <subcellularLocation>
        <location evidence="1">Cell membrane</location>
        <topology evidence="1">Multi-pass membrane protein</topology>
    </subcellularLocation>
</comment>
<sequence length="425" mass="47322">MNLVRTSLLNGIAVLIKMLTLLGLNKVLAVYVGPAGYAAIGQFQNALQVITVFTGGAISNGVVKYTAEYHDRLDRQIRLWRTASFCAILGSLIVAVIVAIYNKELGVLFLKSDELGGVFIWFASGVVFFSLNILLLAILNGKKAIILYVVANISGSVFAFFVTFYLAVSYGLFGALVSLAIYQSISFFVTLFLCLRTDWFKISYLFGWPDLGVARKLFSFFMMAVVSAACVPTAQILVRNHIGVTYGWEVAGYWEAMWRLSAAYLMLVTTTLGVYYLPKLSELITAREVKHEVMQGYKFIFPVALLAGAAMYLLRDLVVAVLFSADFYPVRMFFAGQIVGDGLKIFSWILAYVMLSQAMVKLFITTEIIFCGSLYVLTLLFSRWWGVEAVTWAYAFNYALYCVVMYACVYRRLDGHFDAKSGIAG</sequence>
<feature type="transmembrane region" description="Helical" evidence="6">
    <location>
        <begin position="173"/>
        <end position="196"/>
    </location>
</feature>
<feature type="transmembrane region" description="Helical" evidence="6">
    <location>
        <begin position="258"/>
        <end position="277"/>
    </location>
</feature>
<evidence type="ECO:0000313" key="7">
    <source>
        <dbReference type="EMBL" id="MCK1783821.1"/>
    </source>
</evidence>
<dbReference type="Proteomes" id="UP001317085">
    <property type="component" value="Unassembled WGS sequence"/>
</dbReference>
<evidence type="ECO:0000256" key="6">
    <source>
        <dbReference type="SAM" id="Phobius"/>
    </source>
</evidence>
<gene>
    <name evidence="7" type="ORF">L9Z73_05435</name>
</gene>
<proteinExistence type="predicted"/>
<accession>A0ABT0EE51</accession>
<dbReference type="InterPro" id="IPR002797">
    <property type="entry name" value="Polysacc_synth"/>
</dbReference>
<feature type="transmembrane region" description="Helical" evidence="6">
    <location>
        <begin position="362"/>
        <end position="385"/>
    </location>
</feature>
<evidence type="ECO:0000313" key="8">
    <source>
        <dbReference type="Proteomes" id="UP001317085"/>
    </source>
</evidence>
<keyword evidence="4 6" id="KW-1133">Transmembrane helix</keyword>
<feature type="transmembrane region" description="Helical" evidence="6">
    <location>
        <begin position="146"/>
        <end position="167"/>
    </location>
</feature>
<dbReference type="CDD" id="cd13125">
    <property type="entry name" value="MATE_like_10"/>
    <property type="match status" value="1"/>
</dbReference>
<dbReference type="Pfam" id="PF01943">
    <property type="entry name" value="Polysacc_synt"/>
    <property type="match status" value="1"/>
</dbReference>
<keyword evidence="5 6" id="KW-0472">Membrane</keyword>
<evidence type="ECO:0000256" key="2">
    <source>
        <dbReference type="ARBA" id="ARBA00022475"/>
    </source>
</evidence>
<evidence type="ECO:0000256" key="5">
    <source>
        <dbReference type="ARBA" id="ARBA00023136"/>
    </source>
</evidence>
<dbReference type="EMBL" id="JAKNRV010000026">
    <property type="protein sequence ID" value="MCK1783821.1"/>
    <property type="molecule type" value="Genomic_DNA"/>
</dbReference>
<keyword evidence="3 6" id="KW-0812">Transmembrane</keyword>
<feature type="transmembrane region" description="Helical" evidence="6">
    <location>
        <begin position="391"/>
        <end position="410"/>
    </location>
</feature>
<evidence type="ECO:0000256" key="3">
    <source>
        <dbReference type="ARBA" id="ARBA00022692"/>
    </source>
</evidence>
<feature type="transmembrane region" description="Helical" evidence="6">
    <location>
        <begin position="334"/>
        <end position="355"/>
    </location>
</feature>
<dbReference type="RefSeq" id="WP_247397169.1">
    <property type="nucleotide sequence ID" value="NZ_JAKNRV010000026.1"/>
</dbReference>
<feature type="transmembrane region" description="Helical" evidence="6">
    <location>
        <begin position="79"/>
        <end position="100"/>
    </location>
</feature>
<evidence type="ECO:0000256" key="1">
    <source>
        <dbReference type="ARBA" id="ARBA00004651"/>
    </source>
</evidence>
<keyword evidence="2" id="KW-1003">Cell membrane</keyword>
<organism evidence="7 8">
    <name type="scientific">Pseudomonas emilianonis</name>
    <dbReference type="NCBI Taxonomy" id="2915812"/>
    <lineage>
        <taxon>Bacteria</taxon>
        <taxon>Pseudomonadati</taxon>
        <taxon>Pseudomonadota</taxon>
        <taxon>Gammaproteobacteria</taxon>
        <taxon>Pseudomonadales</taxon>
        <taxon>Pseudomonadaceae</taxon>
        <taxon>Pseudomonas</taxon>
    </lineage>
</organism>
<keyword evidence="8" id="KW-1185">Reference proteome</keyword>
<feature type="transmembrane region" description="Helical" evidence="6">
    <location>
        <begin position="217"/>
        <end position="238"/>
    </location>
</feature>
<dbReference type="PANTHER" id="PTHR30250">
    <property type="entry name" value="PST FAMILY PREDICTED COLANIC ACID TRANSPORTER"/>
    <property type="match status" value="1"/>
</dbReference>
<dbReference type="InterPro" id="IPR044550">
    <property type="entry name" value="WzxE"/>
</dbReference>
<feature type="transmembrane region" description="Helical" evidence="6">
    <location>
        <begin position="297"/>
        <end position="314"/>
    </location>
</feature>
<protein>
    <submittedName>
        <fullName evidence="7">O-antigen translocase</fullName>
    </submittedName>
</protein>
<feature type="transmembrane region" description="Helical" evidence="6">
    <location>
        <begin position="120"/>
        <end position="139"/>
    </location>
</feature>
<reference evidence="7 8" key="1">
    <citation type="submission" date="2022-02" db="EMBL/GenBank/DDBJ databases">
        <title>Comparative genomics of the first Antarctic Pseudomonas spp. capable of biotransforming 2,4,6-Trinitrotoluene.</title>
        <authorList>
            <person name="Cabrera M.A."/>
            <person name="Marquez S.L."/>
            <person name="Perez-Donoso J.M."/>
        </authorList>
    </citation>
    <scope>NUCLEOTIDE SEQUENCE [LARGE SCALE GENOMIC DNA]</scope>
    <source>
        <strain evidence="7 8">TNT11</strain>
    </source>
</reference>
<dbReference type="PANTHER" id="PTHR30250:SF30">
    <property type="entry name" value="LIPID III FLIPPASE"/>
    <property type="match status" value="1"/>
</dbReference>
<comment type="caution">
    <text evidence="7">The sequence shown here is derived from an EMBL/GenBank/DDBJ whole genome shotgun (WGS) entry which is preliminary data.</text>
</comment>
<feature type="transmembrane region" description="Helical" evidence="6">
    <location>
        <begin position="46"/>
        <end position="67"/>
    </location>
</feature>